<comment type="subcellular location">
    <subcellularLocation>
        <location evidence="2">Nucleus</location>
    </subcellularLocation>
</comment>
<evidence type="ECO:0000256" key="7">
    <source>
        <dbReference type="ARBA" id="ARBA00023242"/>
    </source>
</evidence>
<organism evidence="9 10">
    <name type="scientific">Acanthoscelides obtectus</name>
    <name type="common">Bean weevil</name>
    <name type="synonym">Bruchus obtectus</name>
    <dbReference type="NCBI Taxonomy" id="200917"/>
    <lineage>
        <taxon>Eukaryota</taxon>
        <taxon>Metazoa</taxon>
        <taxon>Ecdysozoa</taxon>
        <taxon>Arthropoda</taxon>
        <taxon>Hexapoda</taxon>
        <taxon>Insecta</taxon>
        <taxon>Pterygota</taxon>
        <taxon>Neoptera</taxon>
        <taxon>Endopterygota</taxon>
        <taxon>Coleoptera</taxon>
        <taxon>Polyphaga</taxon>
        <taxon>Cucujiformia</taxon>
        <taxon>Chrysomeloidea</taxon>
        <taxon>Chrysomelidae</taxon>
        <taxon>Bruchinae</taxon>
        <taxon>Bruchini</taxon>
        <taxon>Acanthoscelides</taxon>
    </lineage>
</organism>
<dbReference type="Proteomes" id="UP001152888">
    <property type="component" value="Unassembled WGS sequence"/>
</dbReference>
<evidence type="ECO:0000259" key="8">
    <source>
        <dbReference type="Pfam" id="PF13359"/>
    </source>
</evidence>
<dbReference type="Pfam" id="PF13359">
    <property type="entry name" value="DDE_Tnp_4"/>
    <property type="match status" value="1"/>
</dbReference>
<gene>
    <name evidence="9" type="ORF">ACAOBT_LOCUS24999</name>
</gene>
<evidence type="ECO:0000256" key="2">
    <source>
        <dbReference type="ARBA" id="ARBA00004123"/>
    </source>
</evidence>
<keyword evidence="10" id="KW-1185">Reference proteome</keyword>
<comment type="cofactor">
    <cofactor evidence="1">
        <name>a divalent metal cation</name>
        <dbReference type="ChEBI" id="CHEBI:60240"/>
    </cofactor>
</comment>
<dbReference type="AlphaFoldDB" id="A0A9P0LTZ3"/>
<comment type="similarity">
    <text evidence="3">Belongs to the HARBI1 family.</text>
</comment>
<dbReference type="EMBL" id="CAKOFQ010007368">
    <property type="protein sequence ID" value="CAH1999488.1"/>
    <property type="molecule type" value="Genomic_DNA"/>
</dbReference>
<keyword evidence="5" id="KW-0479">Metal-binding</keyword>
<evidence type="ECO:0000313" key="9">
    <source>
        <dbReference type="EMBL" id="CAH1999488.1"/>
    </source>
</evidence>
<dbReference type="PANTHER" id="PTHR22930">
    <property type="match status" value="1"/>
</dbReference>
<evidence type="ECO:0000313" key="10">
    <source>
        <dbReference type="Proteomes" id="UP001152888"/>
    </source>
</evidence>
<reference evidence="9" key="1">
    <citation type="submission" date="2022-03" db="EMBL/GenBank/DDBJ databases">
        <authorList>
            <person name="Sayadi A."/>
        </authorList>
    </citation>
    <scope>NUCLEOTIDE SEQUENCE</scope>
</reference>
<protein>
    <recommendedName>
        <fullName evidence="8">DDE Tnp4 domain-containing protein</fullName>
    </recommendedName>
</protein>
<sequence>MPFRSLAFSFRMAHTTIRKIVYEVCQAIWEEMNQEHVPYPTVERHLSIANDFFLKWNFPNCIGCIDGKHIRIRCPPNSGSMFWNYKHFYSIVLQAVSGANGRFLYIDVGSYGKQSDGGIFSASSLMYHLENASFNVPHKRKIPGTDVLAPLVLLGDEAYPLKVYLMRPYSGRGLDEQREVYNYRLSRARRIVECAFRIVCAKWRILKKEIECHPDKAEIIVETTCLLHNIIIDREGFSSEINIQRNTPATEINNLPPSRRNNHSTDAACNTREIFKNHFNDPTGSVSFQYVCNTNISNK</sequence>
<dbReference type="InterPro" id="IPR027806">
    <property type="entry name" value="HARBI1_dom"/>
</dbReference>
<evidence type="ECO:0000256" key="6">
    <source>
        <dbReference type="ARBA" id="ARBA00022801"/>
    </source>
</evidence>
<keyword evidence="6" id="KW-0378">Hydrolase</keyword>
<dbReference type="GO" id="GO:0004518">
    <property type="term" value="F:nuclease activity"/>
    <property type="evidence" value="ECO:0007669"/>
    <property type="project" value="UniProtKB-KW"/>
</dbReference>
<dbReference type="GO" id="GO:0005634">
    <property type="term" value="C:nucleus"/>
    <property type="evidence" value="ECO:0007669"/>
    <property type="project" value="UniProtKB-SubCell"/>
</dbReference>
<dbReference type="PANTHER" id="PTHR22930:SF269">
    <property type="entry name" value="NUCLEASE HARBI1-LIKE PROTEIN"/>
    <property type="match status" value="1"/>
</dbReference>
<accession>A0A9P0LTZ3</accession>
<dbReference type="GO" id="GO:0046872">
    <property type="term" value="F:metal ion binding"/>
    <property type="evidence" value="ECO:0007669"/>
    <property type="project" value="UniProtKB-KW"/>
</dbReference>
<keyword evidence="7" id="KW-0539">Nucleus</keyword>
<dbReference type="InterPro" id="IPR045249">
    <property type="entry name" value="HARBI1-like"/>
</dbReference>
<evidence type="ECO:0000256" key="1">
    <source>
        <dbReference type="ARBA" id="ARBA00001968"/>
    </source>
</evidence>
<comment type="caution">
    <text evidence="9">The sequence shown here is derived from an EMBL/GenBank/DDBJ whole genome shotgun (WGS) entry which is preliminary data.</text>
</comment>
<evidence type="ECO:0000256" key="5">
    <source>
        <dbReference type="ARBA" id="ARBA00022723"/>
    </source>
</evidence>
<evidence type="ECO:0000256" key="3">
    <source>
        <dbReference type="ARBA" id="ARBA00006958"/>
    </source>
</evidence>
<evidence type="ECO:0000256" key="4">
    <source>
        <dbReference type="ARBA" id="ARBA00022722"/>
    </source>
</evidence>
<dbReference type="GO" id="GO:0016787">
    <property type="term" value="F:hydrolase activity"/>
    <property type="evidence" value="ECO:0007669"/>
    <property type="project" value="UniProtKB-KW"/>
</dbReference>
<proteinExistence type="inferred from homology"/>
<name>A0A9P0LTZ3_ACAOB</name>
<keyword evidence="4" id="KW-0540">Nuclease</keyword>
<dbReference type="OrthoDB" id="6582319at2759"/>
<feature type="domain" description="DDE Tnp4" evidence="8">
    <location>
        <begin position="65"/>
        <end position="229"/>
    </location>
</feature>